<evidence type="ECO:0000313" key="3">
    <source>
        <dbReference type="Proteomes" id="UP000184300"/>
    </source>
</evidence>
<keyword evidence="3" id="KW-1185">Reference proteome</keyword>
<dbReference type="VEuPathDB" id="FungiDB:ASPGLDRAFT_32521"/>
<evidence type="ECO:0000313" key="2">
    <source>
        <dbReference type="EMBL" id="OJJ88061.1"/>
    </source>
</evidence>
<accession>A0A1L9VVX6</accession>
<name>A0A1L9VVX6_ASPGL</name>
<feature type="region of interest" description="Disordered" evidence="1">
    <location>
        <begin position="72"/>
        <end position="93"/>
    </location>
</feature>
<evidence type="ECO:0000256" key="1">
    <source>
        <dbReference type="SAM" id="MobiDB-lite"/>
    </source>
</evidence>
<dbReference type="EMBL" id="KV878890">
    <property type="protein sequence ID" value="OJJ88061.1"/>
    <property type="molecule type" value="Genomic_DNA"/>
</dbReference>
<dbReference type="GeneID" id="34460445"/>
<organism evidence="2 3">
    <name type="scientific">Aspergillus glaucus CBS 516.65</name>
    <dbReference type="NCBI Taxonomy" id="1160497"/>
    <lineage>
        <taxon>Eukaryota</taxon>
        <taxon>Fungi</taxon>
        <taxon>Dikarya</taxon>
        <taxon>Ascomycota</taxon>
        <taxon>Pezizomycotina</taxon>
        <taxon>Eurotiomycetes</taxon>
        <taxon>Eurotiomycetidae</taxon>
        <taxon>Eurotiales</taxon>
        <taxon>Aspergillaceae</taxon>
        <taxon>Aspergillus</taxon>
        <taxon>Aspergillus subgen. Aspergillus</taxon>
    </lineage>
</organism>
<dbReference type="Proteomes" id="UP000184300">
    <property type="component" value="Unassembled WGS sequence"/>
</dbReference>
<gene>
    <name evidence="2" type="ORF">ASPGLDRAFT_32521</name>
</gene>
<dbReference type="RefSeq" id="XP_022404744.1">
    <property type="nucleotide sequence ID" value="XM_022544184.1"/>
</dbReference>
<dbReference type="AlphaFoldDB" id="A0A1L9VVX6"/>
<protein>
    <submittedName>
        <fullName evidence="2">Uncharacterized protein</fullName>
    </submittedName>
</protein>
<reference evidence="3" key="1">
    <citation type="journal article" date="2017" name="Genome Biol.">
        <title>Comparative genomics reveals high biological diversity and specific adaptations in the industrially and medically important fungal genus Aspergillus.</title>
        <authorList>
            <person name="de Vries R.P."/>
            <person name="Riley R."/>
            <person name="Wiebenga A."/>
            <person name="Aguilar-Osorio G."/>
            <person name="Amillis S."/>
            <person name="Uchima C.A."/>
            <person name="Anderluh G."/>
            <person name="Asadollahi M."/>
            <person name="Askin M."/>
            <person name="Barry K."/>
            <person name="Battaglia E."/>
            <person name="Bayram O."/>
            <person name="Benocci T."/>
            <person name="Braus-Stromeyer S.A."/>
            <person name="Caldana C."/>
            <person name="Canovas D."/>
            <person name="Cerqueira G.C."/>
            <person name="Chen F."/>
            <person name="Chen W."/>
            <person name="Choi C."/>
            <person name="Clum A."/>
            <person name="Dos Santos R.A."/>
            <person name="Damasio A.R."/>
            <person name="Diallinas G."/>
            <person name="Emri T."/>
            <person name="Fekete E."/>
            <person name="Flipphi M."/>
            <person name="Freyberg S."/>
            <person name="Gallo A."/>
            <person name="Gournas C."/>
            <person name="Habgood R."/>
            <person name="Hainaut M."/>
            <person name="Harispe M.L."/>
            <person name="Henrissat B."/>
            <person name="Hilden K.S."/>
            <person name="Hope R."/>
            <person name="Hossain A."/>
            <person name="Karabika E."/>
            <person name="Karaffa L."/>
            <person name="Karanyi Z."/>
            <person name="Krasevec N."/>
            <person name="Kuo A."/>
            <person name="Kusch H."/>
            <person name="LaButti K."/>
            <person name="Lagendijk E.L."/>
            <person name="Lapidus A."/>
            <person name="Levasseur A."/>
            <person name="Lindquist E."/>
            <person name="Lipzen A."/>
            <person name="Logrieco A.F."/>
            <person name="MacCabe A."/>
            <person name="Maekelae M.R."/>
            <person name="Malavazi I."/>
            <person name="Melin P."/>
            <person name="Meyer V."/>
            <person name="Mielnichuk N."/>
            <person name="Miskei M."/>
            <person name="Molnar A.P."/>
            <person name="Mule G."/>
            <person name="Ngan C.Y."/>
            <person name="Orejas M."/>
            <person name="Orosz E."/>
            <person name="Ouedraogo J.P."/>
            <person name="Overkamp K.M."/>
            <person name="Park H.-S."/>
            <person name="Perrone G."/>
            <person name="Piumi F."/>
            <person name="Punt P.J."/>
            <person name="Ram A.F."/>
            <person name="Ramon A."/>
            <person name="Rauscher S."/>
            <person name="Record E."/>
            <person name="Riano-Pachon D.M."/>
            <person name="Robert V."/>
            <person name="Roehrig J."/>
            <person name="Ruller R."/>
            <person name="Salamov A."/>
            <person name="Salih N.S."/>
            <person name="Samson R.A."/>
            <person name="Sandor E."/>
            <person name="Sanguinetti M."/>
            <person name="Schuetze T."/>
            <person name="Sepcic K."/>
            <person name="Shelest E."/>
            <person name="Sherlock G."/>
            <person name="Sophianopoulou V."/>
            <person name="Squina F.M."/>
            <person name="Sun H."/>
            <person name="Susca A."/>
            <person name="Todd R.B."/>
            <person name="Tsang A."/>
            <person name="Unkles S.E."/>
            <person name="van de Wiele N."/>
            <person name="van Rossen-Uffink D."/>
            <person name="Oliveira J.V."/>
            <person name="Vesth T.C."/>
            <person name="Visser J."/>
            <person name="Yu J.-H."/>
            <person name="Zhou M."/>
            <person name="Andersen M.R."/>
            <person name="Archer D.B."/>
            <person name="Baker S.E."/>
            <person name="Benoit I."/>
            <person name="Brakhage A.A."/>
            <person name="Braus G.H."/>
            <person name="Fischer R."/>
            <person name="Frisvad J.C."/>
            <person name="Goldman G.H."/>
            <person name="Houbraken J."/>
            <person name="Oakley B."/>
            <person name="Pocsi I."/>
            <person name="Scazzocchio C."/>
            <person name="Seiboth B."/>
            <person name="vanKuyk P.A."/>
            <person name="Wortman J."/>
            <person name="Dyer P.S."/>
            <person name="Grigoriev I.V."/>
        </authorList>
    </citation>
    <scope>NUCLEOTIDE SEQUENCE [LARGE SCALE GENOMIC DNA]</scope>
    <source>
        <strain evidence="3">CBS 516.65</strain>
    </source>
</reference>
<proteinExistence type="predicted"/>
<sequence>MDTQDQDLSNLAPQSSEESQLFAAQLAALNDHLENYFSKSLEARSHIKASLDAMSEKAREIKMNLEDLVSDMEESDLEIEQEIRPPPTVNPQTDYMEATFDRDRMEQESDKINSILGRINSKLDWAAWILENSRKSAMIRTPTPE</sequence>